<dbReference type="Proteomes" id="UP001224418">
    <property type="component" value="Unassembled WGS sequence"/>
</dbReference>
<dbReference type="InterPro" id="IPR000979">
    <property type="entry name" value="Phosphodiesterase_MJ0936/Vps29"/>
</dbReference>
<accession>A0ABU0JU86</accession>
<name>A0ABU0JU86_HATLI</name>
<dbReference type="InterPro" id="IPR029052">
    <property type="entry name" value="Metallo-depent_PP-like"/>
</dbReference>
<dbReference type="EMBL" id="JAUSWN010000024">
    <property type="protein sequence ID" value="MDQ0480664.1"/>
    <property type="molecule type" value="Genomic_DNA"/>
</dbReference>
<keyword evidence="2" id="KW-0479">Metal-binding</keyword>
<gene>
    <name evidence="4" type="ORF">QOZ93_002413</name>
</gene>
<evidence type="ECO:0000256" key="2">
    <source>
        <dbReference type="RuleBase" id="RU362039"/>
    </source>
</evidence>
<dbReference type="NCBIfam" id="TIGR00040">
    <property type="entry name" value="yfcE"/>
    <property type="match status" value="1"/>
</dbReference>
<reference evidence="4 5" key="1">
    <citation type="submission" date="2023-07" db="EMBL/GenBank/DDBJ databases">
        <title>Genomic Encyclopedia of Type Strains, Phase IV (KMG-IV): sequencing the most valuable type-strain genomes for metagenomic binning, comparative biology and taxonomic classification.</title>
        <authorList>
            <person name="Goeker M."/>
        </authorList>
    </citation>
    <scope>NUCLEOTIDE SEQUENCE [LARGE SCALE GENOMIC DNA]</scope>
    <source>
        <strain evidence="4 5">DSM 1400</strain>
    </source>
</reference>
<keyword evidence="5" id="KW-1185">Reference proteome</keyword>
<evidence type="ECO:0000259" key="3">
    <source>
        <dbReference type="Pfam" id="PF12850"/>
    </source>
</evidence>
<dbReference type="Gene3D" id="3.60.21.10">
    <property type="match status" value="1"/>
</dbReference>
<dbReference type="InterPro" id="IPR024654">
    <property type="entry name" value="Calcineurin-like_PHP_lpxH"/>
</dbReference>
<comment type="similarity">
    <text evidence="1 2">Belongs to the metallophosphoesterase superfamily. YfcE family.</text>
</comment>
<dbReference type="RefSeq" id="WP_307356736.1">
    <property type="nucleotide sequence ID" value="NZ_BAAACJ010000042.1"/>
</dbReference>
<dbReference type="EC" id="3.1.4.-" evidence="2"/>
<dbReference type="PANTHER" id="PTHR11124">
    <property type="entry name" value="VACUOLAR SORTING PROTEIN VPS29"/>
    <property type="match status" value="1"/>
</dbReference>
<sequence length="157" mass="17739">MLIAVISDSHRDKEAMTASIKKIKKADFLFHLGDNIDDVDFYKENFAGEIVNIKGNCDFGCEELSEDIIEIQGINFFITHGHKYGVKNNLINLKYKAQEIGANVVLYGHTHVPCIDYEDEIWFINPGSISLSRTMNNTLGLIEINESKIVPSIVDLY</sequence>
<proteinExistence type="inferred from homology"/>
<feature type="domain" description="Calcineurin-like phosphoesterase" evidence="3">
    <location>
        <begin position="1"/>
        <end position="146"/>
    </location>
</feature>
<evidence type="ECO:0000313" key="5">
    <source>
        <dbReference type="Proteomes" id="UP001224418"/>
    </source>
</evidence>
<evidence type="ECO:0000313" key="4">
    <source>
        <dbReference type="EMBL" id="MDQ0480664.1"/>
    </source>
</evidence>
<organism evidence="4 5">
    <name type="scientific">Hathewaya limosa</name>
    <name type="common">Clostridium limosum</name>
    <dbReference type="NCBI Taxonomy" id="1536"/>
    <lineage>
        <taxon>Bacteria</taxon>
        <taxon>Bacillati</taxon>
        <taxon>Bacillota</taxon>
        <taxon>Clostridia</taxon>
        <taxon>Eubacteriales</taxon>
        <taxon>Clostridiaceae</taxon>
        <taxon>Hathewaya</taxon>
    </lineage>
</organism>
<comment type="caution">
    <text evidence="4">The sequence shown here is derived from an EMBL/GenBank/DDBJ whole genome shotgun (WGS) entry which is preliminary data.</text>
</comment>
<comment type="cofactor">
    <cofactor evidence="2">
        <name>a divalent metal cation</name>
        <dbReference type="ChEBI" id="CHEBI:60240"/>
    </cofactor>
</comment>
<dbReference type="SUPFAM" id="SSF56300">
    <property type="entry name" value="Metallo-dependent phosphatases"/>
    <property type="match status" value="1"/>
</dbReference>
<protein>
    <recommendedName>
        <fullName evidence="2">Phosphoesterase</fullName>
        <ecNumber evidence="2">3.1.4.-</ecNumber>
    </recommendedName>
</protein>
<dbReference type="Pfam" id="PF12850">
    <property type="entry name" value="Metallophos_2"/>
    <property type="match status" value="1"/>
</dbReference>
<evidence type="ECO:0000256" key="1">
    <source>
        <dbReference type="ARBA" id="ARBA00008950"/>
    </source>
</evidence>